<dbReference type="eggNOG" id="COG4942">
    <property type="taxonomic scope" value="Bacteria"/>
</dbReference>
<dbReference type="SMART" id="SM00257">
    <property type="entry name" value="LysM"/>
    <property type="match status" value="1"/>
</dbReference>
<dbReference type="InterPro" id="IPR011055">
    <property type="entry name" value="Dup_hybrid_motif"/>
</dbReference>
<dbReference type="GO" id="GO:0009279">
    <property type="term" value="C:cell outer membrane"/>
    <property type="evidence" value="ECO:0007669"/>
    <property type="project" value="TreeGrafter"/>
</dbReference>
<feature type="domain" description="LysM" evidence="3">
    <location>
        <begin position="42"/>
        <end position="86"/>
    </location>
</feature>
<evidence type="ECO:0000256" key="1">
    <source>
        <dbReference type="ARBA" id="ARBA00038420"/>
    </source>
</evidence>
<dbReference type="GO" id="GO:0004222">
    <property type="term" value="F:metalloendopeptidase activity"/>
    <property type="evidence" value="ECO:0007669"/>
    <property type="project" value="TreeGrafter"/>
</dbReference>
<dbReference type="GO" id="GO:0032153">
    <property type="term" value="C:cell division site"/>
    <property type="evidence" value="ECO:0007669"/>
    <property type="project" value="TreeGrafter"/>
</dbReference>
<dbReference type="Gene3D" id="3.10.350.10">
    <property type="entry name" value="LysM domain"/>
    <property type="match status" value="1"/>
</dbReference>
<dbReference type="InterPro" id="IPR050570">
    <property type="entry name" value="Cell_wall_metabolism_enzyme"/>
</dbReference>
<dbReference type="Pfam" id="PF01476">
    <property type="entry name" value="LysM"/>
    <property type="match status" value="1"/>
</dbReference>
<dbReference type="PANTHER" id="PTHR21666">
    <property type="entry name" value="PEPTIDASE-RELATED"/>
    <property type="match status" value="1"/>
</dbReference>
<proteinExistence type="inferred from homology"/>
<keyword evidence="4" id="KW-0449">Lipoprotein</keyword>
<dbReference type="Gene3D" id="2.70.70.10">
    <property type="entry name" value="Glucose Permease (Domain IIA)"/>
    <property type="match status" value="1"/>
</dbReference>
<evidence type="ECO:0000256" key="2">
    <source>
        <dbReference type="SAM" id="MobiDB-lite"/>
    </source>
</evidence>
<evidence type="ECO:0000259" key="3">
    <source>
        <dbReference type="PROSITE" id="PS51782"/>
    </source>
</evidence>
<name>A0A1N6VCG8_9GAMM</name>
<dbReference type="CDD" id="cd00118">
    <property type="entry name" value="LysM"/>
    <property type="match status" value="1"/>
</dbReference>
<dbReference type="Proteomes" id="UP000186895">
    <property type="component" value="Unassembled WGS sequence"/>
</dbReference>
<feature type="region of interest" description="Disordered" evidence="2">
    <location>
        <begin position="88"/>
        <end position="144"/>
    </location>
</feature>
<feature type="compositionally biased region" description="Low complexity" evidence="2">
    <location>
        <begin position="89"/>
        <end position="126"/>
    </location>
</feature>
<reference evidence="4 5" key="1">
    <citation type="submission" date="2017-01" db="EMBL/GenBank/DDBJ databases">
        <authorList>
            <person name="Mah S.A."/>
            <person name="Swanson W.J."/>
            <person name="Moy G.W."/>
            <person name="Vacquier V.D."/>
        </authorList>
    </citation>
    <scope>NUCLEOTIDE SEQUENCE [LARGE SCALE GENOMIC DNA]</scope>
    <source>
        <strain evidence="4 5">DSM 7027</strain>
    </source>
</reference>
<gene>
    <name evidence="4" type="ORF">SAMN05421647_108160</name>
</gene>
<protein>
    <submittedName>
        <fullName evidence="4">Lipoprotein NlpD</fullName>
    </submittedName>
</protein>
<dbReference type="InterPro" id="IPR016047">
    <property type="entry name" value="M23ase_b-sheet_dom"/>
</dbReference>
<dbReference type="InterPro" id="IPR018392">
    <property type="entry name" value="LysM"/>
</dbReference>
<dbReference type="PROSITE" id="PS51782">
    <property type="entry name" value="LYSM"/>
    <property type="match status" value="1"/>
</dbReference>
<dbReference type="InterPro" id="IPR036779">
    <property type="entry name" value="LysM_dom_sf"/>
</dbReference>
<comment type="similarity">
    <text evidence="1">Belongs to the E.coli NlpD/Haemophilus LppB family.</text>
</comment>
<dbReference type="Pfam" id="PF01551">
    <property type="entry name" value="Peptidase_M23"/>
    <property type="match status" value="1"/>
</dbReference>
<evidence type="ECO:0000313" key="4">
    <source>
        <dbReference type="EMBL" id="SIQ75346.1"/>
    </source>
</evidence>
<dbReference type="CDD" id="cd12797">
    <property type="entry name" value="M23_peptidase"/>
    <property type="match status" value="1"/>
</dbReference>
<dbReference type="EMBL" id="FTMN01000008">
    <property type="protein sequence ID" value="SIQ75346.1"/>
    <property type="molecule type" value="Genomic_DNA"/>
</dbReference>
<evidence type="ECO:0000313" key="5">
    <source>
        <dbReference type="Proteomes" id="UP000186895"/>
    </source>
</evidence>
<dbReference type="STRING" id="49186.SAMN05421647_108160"/>
<organism evidence="4 5">
    <name type="scientific">Marinobacterium stanieri</name>
    <dbReference type="NCBI Taxonomy" id="49186"/>
    <lineage>
        <taxon>Bacteria</taxon>
        <taxon>Pseudomonadati</taxon>
        <taxon>Pseudomonadota</taxon>
        <taxon>Gammaproteobacteria</taxon>
        <taxon>Oceanospirillales</taxon>
        <taxon>Oceanospirillaceae</taxon>
        <taxon>Marinobacterium</taxon>
    </lineage>
</organism>
<dbReference type="AlphaFoldDB" id="A0A1N6VCG8"/>
<sequence length="263" mass="27793">MPWRLILTGWLIVLLGGCSSGYAPVTDQSLGARSASKGPAPASYRVQKGDTLYSIAFRYGLDYRQVARWNGISSRDYIYPGQRLRLAPSSQRSSSGSASSSSSSSSGAKTTASSGSNSPAASKPQPTSKPKPAPAPASTGPVRWQWPHPGRILSGFGGGQPANKGIDIIGKQGDAVKAAAAGVVVYSGNGLLGYGNMVILNHDNQYLSAYAHNSRIFVREGDKVKAGEKIAEIGSTGAARTMLHFEIRRDGNPVNPMRYLPKR</sequence>
<dbReference type="PROSITE" id="PS51257">
    <property type="entry name" value="PROKAR_LIPOPROTEIN"/>
    <property type="match status" value="1"/>
</dbReference>
<dbReference type="PANTHER" id="PTHR21666:SF263">
    <property type="entry name" value="MUREIN HYDROLASE ACTIVATOR NLPD"/>
    <property type="match status" value="1"/>
</dbReference>
<keyword evidence="5" id="KW-1185">Reference proteome</keyword>
<accession>A0A1N6VCG8</accession>
<dbReference type="SUPFAM" id="SSF51261">
    <property type="entry name" value="Duplicated hybrid motif"/>
    <property type="match status" value="1"/>
</dbReference>